<feature type="transmembrane region" description="Helical" evidence="1">
    <location>
        <begin position="5"/>
        <end position="23"/>
    </location>
</feature>
<reference evidence="2 3" key="1">
    <citation type="submission" date="2023-07" db="EMBL/GenBank/DDBJ databases">
        <title>Novel species in genus Planococcus.</title>
        <authorList>
            <person name="Ning S."/>
        </authorList>
    </citation>
    <scope>NUCLEOTIDE SEQUENCE [LARGE SCALE GENOMIC DNA]</scope>
    <source>
        <strain evidence="2 3">N017</strain>
    </source>
</reference>
<name>A0ABT8NEU5_9BACL</name>
<evidence type="ECO:0000256" key="1">
    <source>
        <dbReference type="SAM" id="Phobius"/>
    </source>
</evidence>
<organism evidence="2 3">
    <name type="scientific">Planococcus shenhongbingii</name>
    <dbReference type="NCBI Taxonomy" id="3058398"/>
    <lineage>
        <taxon>Bacteria</taxon>
        <taxon>Bacillati</taxon>
        <taxon>Bacillota</taxon>
        <taxon>Bacilli</taxon>
        <taxon>Bacillales</taxon>
        <taxon>Caryophanaceae</taxon>
        <taxon>Planococcus</taxon>
    </lineage>
</organism>
<dbReference type="RefSeq" id="WP_301856813.1">
    <property type="nucleotide sequence ID" value="NZ_JAUJWU010000003.1"/>
</dbReference>
<dbReference type="EMBL" id="JAUJWU010000003">
    <property type="protein sequence ID" value="MDN7246229.1"/>
    <property type="molecule type" value="Genomic_DNA"/>
</dbReference>
<proteinExistence type="predicted"/>
<sequence length="91" mass="10654">MKKSFFSIAGGLITGLILAFIFFDYQTITNEHIGLGGVDRMVKDMDFEFVFNASLLVIGMSIFIYLIWSWVDRKKEEKFLKDYINSRKRNN</sequence>
<evidence type="ECO:0000313" key="2">
    <source>
        <dbReference type="EMBL" id="MDN7246229.1"/>
    </source>
</evidence>
<comment type="caution">
    <text evidence="2">The sequence shown here is derived from an EMBL/GenBank/DDBJ whole genome shotgun (WGS) entry which is preliminary data.</text>
</comment>
<evidence type="ECO:0000313" key="3">
    <source>
        <dbReference type="Proteomes" id="UP001172142"/>
    </source>
</evidence>
<dbReference type="Proteomes" id="UP001172142">
    <property type="component" value="Unassembled WGS sequence"/>
</dbReference>
<protein>
    <submittedName>
        <fullName evidence="2">Uncharacterized protein</fullName>
    </submittedName>
</protein>
<keyword evidence="1" id="KW-1133">Transmembrane helix</keyword>
<keyword evidence="1" id="KW-0472">Membrane</keyword>
<accession>A0ABT8NEU5</accession>
<keyword evidence="3" id="KW-1185">Reference proteome</keyword>
<feature type="transmembrane region" description="Helical" evidence="1">
    <location>
        <begin position="49"/>
        <end position="71"/>
    </location>
</feature>
<keyword evidence="1" id="KW-0812">Transmembrane</keyword>
<gene>
    <name evidence="2" type="ORF">QWY13_12100</name>
</gene>